<proteinExistence type="predicted"/>
<reference evidence="2 3" key="1">
    <citation type="journal article" date="2017" name="ISME J.">
        <title>An acid-tolerant ammonia-oxidizing ?-proteobacterium from soil.</title>
        <authorList>
            <person name="Hayatsu M."/>
            <person name="Tago K."/>
            <person name="Uchiyama I."/>
            <person name="Toyoda A."/>
            <person name="Wang Y."/>
            <person name="Shimomura Y."/>
            <person name="Okubo T."/>
            <person name="Kurisu F."/>
            <person name="Hirono Y."/>
            <person name="Nonaka K."/>
            <person name="Akiyama H."/>
            <person name="Itoh T."/>
            <person name="Takami H."/>
        </authorList>
    </citation>
    <scope>NUCLEOTIDE SEQUENCE [LARGE SCALE GENOMIC DNA]</scope>
    <source>
        <strain evidence="2 3">TAO100</strain>
    </source>
</reference>
<dbReference type="EMBL" id="AP014836">
    <property type="protein sequence ID" value="BAW80117.1"/>
    <property type="molecule type" value="Genomic_DNA"/>
</dbReference>
<dbReference type="RefSeq" id="WP_096526698.1">
    <property type="nucleotide sequence ID" value="NZ_AP014836.1"/>
</dbReference>
<gene>
    <name evidence="2" type="ORF">TAO_0747</name>
</gene>
<dbReference type="Gene3D" id="3.30.300.130">
    <property type="entry name" value="Fe-S cluster assembly (FSCA)"/>
    <property type="match status" value="1"/>
</dbReference>
<dbReference type="PANTHER" id="PTHR42831:SF1">
    <property type="entry name" value="FE-S PROTEIN MATURATION AUXILIARY FACTOR YITW"/>
    <property type="match status" value="1"/>
</dbReference>
<keyword evidence="3" id="KW-1185">Reference proteome</keyword>
<feature type="domain" description="MIP18 family-like" evidence="1">
    <location>
        <begin position="12"/>
        <end position="80"/>
    </location>
</feature>
<dbReference type="SUPFAM" id="SSF117916">
    <property type="entry name" value="Fe-S cluster assembly (FSCA) domain-like"/>
    <property type="match status" value="1"/>
</dbReference>
<dbReference type="AlphaFoldDB" id="A0A1Q2SLY7"/>
<dbReference type="OrthoDB" id="9805360at2"/>
<dbReference type="Proteomes" id="UP000243679">
    <property type="component" value="Chromosome"/>
</dbReference>
<evidence type="ECO:0000259" key="1">
    <source>
        <dbReference type="Pfam" id="PF01883"/>
    </source>
</evidence>
<evidence type="ECO:0000313" key="2">
    <source>
        <dbReference type="EMBL" id="BAW80117.1"/>
    </source>
</evidence>
<dbReference type="KEGG" id="ntt:TAO_0747"/>
<dbReference type="InterPro" id="IPR052339">
    <property type="entry name" value="Fe-S_Maturation_MIP18"/>
</dbReference>
<dbReference type="PANTHER" id="PTHR42831">
    <property type="entry name" value="FE-S PROTEIN MATURATION AUXILIARY FACTOR YITW"/>
    <property type="match status" value="1"/>
</dbReference>
<dbReference type="Pfam" id="PF01883">
    <property type="entry name" value="FeS_assembly_P"/>
    <property type="match status" value="1"/>
</dbReference>
<organism evidence="2 3">
    <name type="scientific">Candidatus Nitrosoglobus terrae</name>
    <dbReference type="NCBI Taxonomy" id="1630141"/>
    <lineage>
        <taxon>Bacteria</taxon>
        <taxon>Pseudomonadati</taxon>
        <taxon>Pseudomonadota</taxon>
        <taxon>Gammaproteobacteria</taxon>
        <taxon>Chromatiales</taxon>
        <taxon>Chromatiaceae</taxon>
        <taxon>Candidatus Nitrosoglobus</taxon>
    </lineage>
</organism>
<sequence>MKKFTLNRIRNEIIIALHEVVEPVVGVNIVDLGLIYNVQIRECCIIVRMTMTKSACALQTSISTEVKAVIQRRLPEITEVCVELVWDPPWHPEKMSERAKRQLGWFGR</sequence>
<dbReference type="InterPro" id="IPR034904">
    <property type="entry name" value="FSCA_dom_sf"/>
</dbReference>
<protein>
    <submittedName>
        <fullName evidence="2">Hypothetical conserved protein</fullName>
    </submittedName>
</protein>
<evidence type="ECO:0000313" key="3">
    <source>
        <dbReference type="Proteomes" id="UP000243679"/>
    </source>
</evidence>
<dbReference type="InterPro" id="IPR002744">
    <property type="entry name" value="MIP18-like"/>
</dbReference>
<accession>A0A1Q2SLY7</accession>
<name>A0A1Q2SLY7_9GAMM</name>